<name>A0AAD3TA33_NEPGR</name>
<gene>
    <name evidence="1" type="ORF">Nepgr_026625</name>
</gene>
<comment type="caution">
    <text evidence="1">The sequence shown here is derived from an EMBL/GenBank/DDBJ whole genome shotgun (WGS) entry which is preliminary data.</text>
</comment>
<evidence type="ECO:0000313" key="2">
    <source>
        <dbReference type="Proteomes" id="UP001279734"/>
    </source>
</evidence>
<keyword evidence="2" id="KW-1185">Reference proteome</keyword>
<accession>A0AAD3TA33</accession>
<organism evidence="1 2">
    <name type="scientific">Nepenthes gracilis</name>
    <name type="common">Slender pitcher plant</name>
    <dbReference type="NCBI Taxonomy" id="150966"/>
    <lineage>
        <taxon>Eukaryota</taxon>
        <taxon>Viridiplantae</taxon>
        <taxon>Streptophyta</taxon>
        <taxon>Embryophyta</taxon>
        <taxon>Tracheophyta</taxon>
        <taxon>Spermatophyta</taxon>
        <taxon>Magnoliopsida</taxon>
        <taxon>eudicotyledons</taxon>
        <taxon>Gunneridae</taxon>
        <taxon>Pentapetalae</taxon>
        <taxon>Caryophyllales</taxon>
        <taxon>Nepenthaceae</taxon>
        <taxon>Nepenthes</taxon>
    </lineage>
</organism>
<dbReference type="EMBL" id="BSYO01000028">
    <property type="protein sequence ID" value="GMH24782.1"/>
    <property type="molecule type" value="Genomic_DNA"/>
</dbReference>
<protein>
    <submittedName>
        <fullName evidence="1">Uncharacterized protein</fullName>
    </submittedName>
</protein>
<sequence>MHPDPVSSLDRRRPRKLPADCQCTKLSSHSKIRRGSSPCYRSTLSSEHQHQDSKIINTSISIYQEAEPPTCSAGQTALQSTADYTTFVREAGRGIDVVEFDVGWFVYAADALDRFITFHQELWTFVLDHVLLIANSILGYMESIIMTRKSGQLVQLIGPAALSLLLKLLFSWHCGCMSWCNAE</sequence>
<dbReference type="AlphaFoldDB" id="A0AAD3TA33"/>
<evidence type="ECO:0000313" key="1">
    <source>
        <dbReference type="EMBL" id="GMH24782.1"/>
    </source>
</evidence>
<reference evidence="1" key="1">
    <citation type="submission" date="2023-05" db="EMBL/GenBank/DDBJ databases">
        <title>Nepenthes gracilis genome sequencing.</title>
        <authorList>
            <person name="Fukushima K."/>
        </authorList>
    </citation>
    <scope>NUCLEOTIDE SEQUENCE</scope>
    <source>
        <strain evidence="1">SING2019-196</strain>
    </source>
</reference>
<dbReference type="Proteomes" id="UP001279734">
    <property type="component" value="Unassembled WGS sequence"/>
</dbReference>
<proteinExistence type="predicted"/>